<proteinExistence type="predicted"/>
<dbReference type="RefSeq" id="WP_153418899.1">
    <property type="nucleotide sequence ID" value="NZ_WFLM01000002.1"/>
</dbReference>
<dbReference type="Proteomes" id="UP000437748">
    <property type="component" value="Unassembled WGS sequence"/>
</dbReference>
<comment type="caution">
    <text evidence="5">The sequence shown here is derived from an EMBL/GenBank/DDBJ whole genome shotgun (WGS) entry which is preliminary data.</text>
</comment>
<evidence type="ECO:0000256" key="1">
    <source>
        <dbReference type="ARBA" id="ARBA00022722"/>
    </source>
</evidence>
<dbReference type="Gene3D" id="3.10.450.30">
    <property type="entry name" value="Microbial ribonucleases"/>
    <property type="match status" value="1"/>
</dbReference>
<feature type="signal peptide" evidence="4">
    <location>
        <begin position="1"/>
        <end position="23"/>
    </location>
</feature>
<accession>A0A6N6VU56</accession>
<keyword evidence="6" id="KW-1185">Reference proteome</keyword>
<keyword evidence="4" id="KW-0732">Signal</keyword>
<evidence type="ECO:0000256" key="2">
    <source>
        <dbReference type="ARBA" id="ARBA00022801"/>
    </source>
</evidence>
<organism evidence="5 6">
    <name type="scientific">Silvanigrella paludirubra</name>
    <dbReference type="NCBI Taxonomy" id="2499159"/>
    <lineage>
        <taxon>Bacteria</taxon>
        <taxon>Pseudomonadati</taxon>
        <taxon>Bdellovibrionota</taxon>
        <taxon>Oligoflexia</taxon>
        <taxon>Silvanigrellales</taxon>
        <taxon>Silvanigrellaceae</taxon>
        <taxon>Silvanigrella</taxon>
    </lineage>
</organism>
<dbReference type="GO" id="GO:0016787">
    <property type="term" value="F:hydrolase activity"/>
    <property type="evidence" value="ECO:0007669"/>
    <property type="project" value="UniProtKB-KW"/>
</dbReference>
<dbReference type="GO" id="GO:0003723">
    <property type="term" value="F:RNA binding"/>
    <property type="evidence" value="ECO:0007669"/>
    <property type="project" value="InterPro"/>
</dbReference>
<sequence>MSILNKKTSIAISAIFIHSFAFADGSFLFCSNENSKWHWATNPIAPSGNTPYFWLEGNLKLINAPISLHSALSLDTNDLLNYRIKRDTSVENKTNINSQVQSISLLELDINAFFNNFNLEMDESYDWEKLENWESWDTYSNETLSRKKRASITEHNNQNSIQVNKIPSRSGLSACSALVNYCVNTFGKSFRFVGAAGNALASTDWGYVVADNLICPNWDYPEGLVTTSQLTVGNLVQEIAVDLITSGPIKGAAKGGNVPNSLASRPNSLAFSNNGGTGRKVSYSDLFKKPSSGIEGKVVQIERINTNPNTPSNEGAISPIDPFGTRLNEITRSASELNMNTSGSERRPSQIADHLVSSSNQNTEGMGARKSSYADMAKAASAERLNETTNSFQRAGSLRIEMYKIGGNSKPKVPSRAYSHSDLIDFNKAKRFYNNEGRIKDLSPNSELYEIDIPLVEELVRVRDAKRVIVDRITGKRWYSPDHYDNFVDMNNPIDPVKLAEKNKIFLKSKL</sequence>
<dbReference type="SUPFAM" id="SSF53933">
    <property type="entry name" value="Microbial ribonucleases"/>
    <property type="match status" value="1"/>
</dbReference>
<keyword evidence="2" id="KW-0378">Hydrolase</keyword>
<dbReference type="OrthoDB" id="5293911at2"/>
<feature type="region of interest" description="Disordered" evidence="3">
    <location>
        <begin position="337"/>
        <end position="372"/>
    </location>
</feature>
<dbReference type="AlphaFoldDB" id="A0A6N6VU56"/>
<gene>
    <name evidence="5" type="ORF">GCL60_04910</name>
</gene>
<protein>
    <submittedName>
        <fullName evidence="5">Uncharacterized protein</fullName>
    </submittedName>
</protein>
<feature type="chain" id="PRO_5026808699" evidence="4">
    <location>
        <begin position="24"/>
        <end position="511"/>
    </location>
</feature>
<reference evidence="5 6" key="1">
    <citation type="submission" date="2019-10" db="EMBL/GenBank/DDBJ databases">
        <title>New species of Slilvanegrellaceae.</title>
        <authorList>
            <person name="Pitt A."/>
            <person name="Hahn M.W."/>
        </authorList>
    </citation>
    <scope>NUCLEOTIDE SEQUENCE [LARGE SCALE GENOMIC DNA]</scope>
    <source>
        <strain evidence="5 6">SP-Ram-0.45-NSY-1</strain>
    </source>
</reference>
<dbReference type="GO" id="GO:0004521">
    <property type="term" value="F:RNA endonuclease activity"/>
    <property type="evidence" value="ECO:0007669"/>
    <property type="project" value="InterPro"/>
</dbReference>
<dbReference type="EMBL" id="WFLM01000002">
    <property type="protein sequence ID" value="KAB8039601.1"/>
    <property type="molecule type" value="Genomic_DNA"/>
</dbReference>
<keyword evidence="1" id="KW-0540">Nuclease</keyword>
<name>A0A6N6VU56_9BACT</name>
<evidence type="ECO:0000313" key="6">
    <source>
        <dbReference type="Proteomes" id="UP000437748"/>
    </source>
</evidence>
<dbReference type="Pfam" id="PF00545">
    <property type="entry name" value="Ribonuclease"/>
    <property type="match status" value="1"/>
</dbReference>
<evidence type="ECO:0000256" key="4">
    <source>
        <dbReference type="SAM" id="SignalP"/>
    </source>
</evidence>
<dbReference type="InterPro" id="IPR016191">
    <property type="entry name" value="Ribonuclease/ribotoxin"/>
</dbReference>
<dbReference type="InterPro" id="IPR000026">
    <property type="entry name" value="N1-like"/>
</dbReference>
<evidence type="ECO:0000256" key="3">
    <source>
        <dbReference type="SAM" id="MobiDB-lite"/>
    </source>
</evidence>
<evidence type="ECO:0000313" key="5">
    <source>
        <dbReference type="EMBL" id="KAB8039601.1"/>
    </source>
</evidence>